<dbReference type="SUPFAM" id="SSF53850">
    <property type="entry name" value="Periplasmic binding protein-like II"/>
    <property type="match status" value="1"/>
</dbReference>
<evidence type="ECO:0000259" key="5">
    <source>
        <dbReference type="PROSITE" id="PS50931"/>
    </source>
</evidence>
<accession>A0A9W6K8T0</accession>
<dbReference type="Pfam" id="PF03466">
    <property type="entry name" value="LysR_substrate"/>
    <property type="match status" value="1"/>
</dbReference>
<keyword evidence="7" id="KW-1185">Reference proteome</keyword>
<dbReference type="Gene3D" id="1.10.10.10">
    <property type="entry name" value="Winged helix-like DNA-binding domain superfamily/Winged helix DNA-binding domain"/>
    <property type="match status" value="1"/>
</dbReference>
<dbReference type="InterPro" id="IPR036390">
    <property type="entry name" value="WH_DNA-bd_sf"/>
</dbReference>
<evidence type="ECO:0000313" key="7">
    <source>
        <dbReference type="Proteomes" id="UP001143328"/>
    </source>
</evidence>
<dbReference type="InterPro" id="IPR005119">
    <property type="entry name" value="LysR_subst-bd"/>
</dbReference>
<dbReference type="EMBL" id="BSFN01000009">
    <property type="protein sequence ID" value="GLK90179.1"/>
    <property type="molecule type" value="Genomic_DNA"/>
</dbReference>
<dbReference type="RefSeq" id="WP_271196361.1">
    <property type="nucleotide sequence ID" value="NZ_BSFN01000009.1"/>
</dbReference>
<dbReference type="PROSITE" id="PS50931">
    <property type="entry name" value="HTH_LYSR"/>
    <property type="match status" value="1"/>
</dbReference>
<reference evidence="6" key="1">
    <citation type="journal article" date="2014" name="Int. J. Syst. Evol. Microbiol.">
        <title>Complete genome sequence of Corynebacterium casei LMG S-19264T (=DSM 44701T), isolated from a smear-ripened cheese.</title>
        <authorList>
            <consortium name="US DOE Joint Genome Institute (JGI-PGF)"/>
            <person name="Walter F."/>
            <person name="Albersmeier A."/>
            <person name="Kalinowski J."/>
            <person name="Ruckert C."/>
        </authorList>
    </citation>
    <scope>NUCLEOTIDE SEQUENCE</scope>
    <source>
        <strain evidence="6">VKM B-2935</strain>
    </source>
</reference>
<evidence type="ECO:0000313" key="6">
    <source>
        <dbReference type="EMBL" id="GLK90179.1"/>
    </source>
</evidence>
<dbReference type="GO" id="GO:0000976">
    <property type="term" value="F:transcription cis-regulatory region binding"/>
    <property type="evidence" value="ECO:0007669"/>
    <property type="project" value="TreeGrafter"/>
</dbReference>
<evidence type="ECO:0000256" key="3">
    <source>
        <dbReference type="ARBA" id="ARBA00023125"/>
    </source>
</evidence>
<organism evidence="6 7">
    <name type="scientific">Pseudomonas turukhanskensis</name>
    <dbReference type="NCBI Taxonomy" id="1806536"/>
    <lineage>
        <taxon>Bacteria</taxon>
        <taxon>Pseudomonadati</taxon>
        <taxon>Pseudomonadota</taxon>
        <taxon>Gammaproteobacteria</taxon>
        <taxon>Pseudomonadales</taxon>
        <taxon>Pseudomonadaceae</taxon>
        <taxon>Pseudomonas</taxon>
    </lineage>
</organism>
<dbReference type="AlphaFoldDB" id="A0A9W6K8T0"/>
<feature type="domain" description="HTH lysR-type" evidence="5">
    <location>
        <begin position="1"/>
        <end position="58"/>
    </location>
</feature>
<evidence type="ECO:0000256" key="2">
    <source>
        <dbReference type="ARBA" id="ARBA00023015"/>
    </source>
</evidence>
<dbReference type="SUPFAM" id="SSF46785">
    <property type="entry name" value="Winged helix' DNA-binding domain"/>
    <property type="match status" value="1"/>
</dbReference>
<sequence>MDHQSLEIFCAVAAELSITRAAKQLGRVQSNVTTRIQQLEEQLGVALFAREGKRLSLSAEGERFLDYANRLLALAEEARQMLRPQTPHGVLRLGSMESTAASRLPAPLAQFHNRYPDVQLRITTGPSRPLLDAVCNGLLDCALVALPGIDDSLGAEDLEALGLMGEPVFKEELLLLLPVSHPPIKRPRDVAVRSLAAFRPGCSYRSIAEDWLANAGLSIQEVGSYHAMLACVAAGSCVSLMPRSVLELLRDPPAIHTHPVMPVDTWLVWRRGFNTPTFTALREAL</sequence>
<name>A0A9W6K8T0_9PSED</name>
<dbReference type="PANTHER" id="PTHR30126:SF40">
    <property type="entry name" value="HTH-TYPE TRANSCRIPTIONAL REGULATOR GLTR"/>
    <property type="match status" value="1"/>
</dbReference>
<keyword evidence="4" id="KW-0804">Transcription</keyword>
<protein>
    <submittedName>
        <fullName evidence="6">Transcriptional regulator</fullName>
    </submittedName>
</protein>
<dbReference type="Proteomes" id="UP001143328">
    <property type="component" value="Unassembled WGS sequence"/>
</dbReference>
<evidence type="ECO:0000256" key="4">
    <source>
        <dbReference type="ARBA" id="ARBA00023163"/>
    </source>
</evidence>
<dbReference type="PANTHER" id="PTHR30126">
    <property type="entry name" value="HTH-TYPE TRANSCRIPTIONAL REGULATOR"/>
    <property type="match status" value="1"/>
</dbReference>
<dbReference type="Gene3D" id="3.40.190.290">
    <property type="match status" value="1"/>
</dbReference>
<dbReference type="GO" id="GO:0003700">
    <property type="term" value="F:DNA-binding transcription factor activity"/>
    <property type="evidence" value="ECO:0007669"/>
    <property type="project" value="InterPro"/>
</dbReference>
<comment type="caution">
    <text evidence="6">The sequence shown here is derived from an EMBL/GenBank/DDBJ whole genome shotgun (WGS) entry which is preliminary data.</text>
</comment>
<proteinExistence type="inferred from homology"/>
<dbReference type="PRINTS" id="PR00039">
    <property type="entry name" value="HTHLYSR"/>
</dbReference>
<dbReference type="InterPro" id="IPR036388">
    <property type="entry name" value="WH-like_DNA-bd_sf"/>
</dbReference>
<dbReference type="CDD" id="cd08442">
    <property type="entry name" value="PBP2_YofA_SoxR_like"/>
    <property type="match status" value="1"/>
</dbReference>
<evidence type="ECO:0000256" key="1">
    <source>
        <dbReference type="ARBA" id="ARBA00009437"/>
    </source>
</evidence>
<dbReference type="InterPro" id="IPR000847">
    <property type="entry name" value="LysR_HTH_N"/>
</dbReference>
<keyword evidence="2" id="KW-0805">Transcription regulation</keyword>
<gene>
    <name evidence="6" type="ORF">GCM10017655_32410</name>
</gene>
<dbReference type="FunFam" id="1.10.10.10:FF:000001">
    <property type="entry name" value="LysR family transcriptional regulator"/>
    <property type="match status" value="1"/>
</dbReference>
<comment type="similarity">
    <text evidence="1">Belongs to the LysR transcriptional regulatory family.</text>
</comment>
<reference evidence="6" key="2">
    <citation type="submission" date="2023-01" db="EMBL/GenBank/DDBJ databases">
        <authorList>
            <person name="Sun Q."/>
            <person name="Evtushenko L."/>
        </authorList>
    </citation>
    <scope>NUCLEOTIDE SEQUENCE</scope>
    <source>
        <strain evidence="6">VKM B-2935</strain>
    </source>
</reference>
<keyword evidence="3" id="KW-0238">DNA-binding</keyword>
<dbReference type="Pfam" id="PF00126">
    <property type="entry name" value="HTH_1"/>
    <property type="match status" value="1"/>
</dbReference>